<evidence type="ECO:0000256" key="2">
    <source>
        <dbReference type="SAM" id="MobiDB-lite"/>
    </source>
</evidence>
<reference evidence="4 5" key="1">
    <citation type="submission" date="2018-09" db="EMBL/GenBank/DDBJ databases">
        <title>Genomic Encyclopedia of Archaeal and Bacterial Type Strains, Phase II (KMG-II): from individual species to whole genera.</title>
        <authorList>
            <person name="Goeker M."/>
        </authorList>
    </citation>
    <scope>NUCLEOTIDE SEQUENCE [LARGE SCALE GENOMIC DNA]</scope>
    <source>
        <strain evidence="4 5">DSM 17008</strain>
    </source>
</reference>
<name>A0A419V584_9BACL</name>
<dbReference type="PANTHER" id="PTHR37293:SF5">
    <property type="entry name" value="DNA REPLICATION PROTEIN"/>
    <property type="match status" value="1"/>
</dbReference>
<organism evidence="4 5">
    <name type="scientific">Sinobaca qinghaiensis</name>
    <dbReference type="NCBI Taxonomy" id="342944"/>
    <lineage>
        <taxon>Bacteria</taxon>
        <taxon>Bacillati</taxon>
        <taxon>Bacillota</taxon>
        <taxon>Bacilli</taxon>
        <taxon>Bacillales</taxon>
        <taxon>Sporolactobacillaceae</taxon>
        <taxon>Sinobaca</taxon>
    </lineage>
</organism>
<dbReference type="SUPFAM" id="SSF158499">
    <property type="entry name" value="DnaD domain-like"/>
    <property type="match status" value="1"/>
</dbReference>
<dbReference type="InterPro" id="IPR006343">
    <property type="entry name" value="DnaB/C_C"/>
</dbReference>
<dbReference type="Proteomes" id="UP000285120">
    <property type="component" value="Unassembled WGS sequence"/>
</dbReference>
<comment type="similarity">
    <text evidence="1">Belongs to the DnaB/DnaD family.</text>
</comment>
<accession>A0A419V584</accession>
<dbReference type="AlphaFoldDB" id="A0A419V584"/>
<dbReference type="OrthoDB" id="1821976at2"/>
<dbReference type="PANTHER" id="PTHR37293">
    <property type="entry name" value="PHAGE REPLICATION PROTEIN-RELATED"/>
    <property type="match status" value="1"/>
</dbReference>
<comment type="caution">
    <text evidence="4">The sequence shown here is derived from an EMBL/GenBank/DDBJ whole genome shotgun (WGS) entry which is preliminary data.</text>
</comment>
<dbReference type="RefSeq" id="WP_120193137.1">
    <property type="nucleotide sequence ID" value="NZ_RAPK01000008.1"/>
</dbReference>
<keyword evidence="5" id="KW-1185">Reference proteome</keyword>
<gene>
    <name evidence="4" type="ORF">ATL39_1956</name>
</gene>
<dbReference type="NCBIfam" id="TIGR01446">
    <property type="entry name" value="DnaD_dom"/>
    <property type="match status" value="1"/>
</dbReference>
<feature type="domain" description="DnaB/C C-terminal" evidence="3">
    <location>
        <begin position="168"/>
        <end position="237"/>
    </location>
</feature>
<dbReference type="EMBL" id="RAPK01000008">
    <property type="protein sequence ID" value="RKD73654.1"/>
    <property type="molecule type" value="Genomic_DNA"/>
</dbReference>
<proteinExistence type="inferred from homology"/>
<dbReference type="Pfam" id="PF07261">
    <property type="entry name" value="DnaB_2"/>
    <property type="match status" value="1"/>
</dbReference>
<evidence type="ECO:0000313" key="4">
    <source>
        <dbReference type="EMBL" id="RKD73654.1"/>
    </source>
</evidence>
<dbReference type="InterPro" id="IPR053162">
    <property type="entry name" value="DnaD"/>
</dbReference>
<dbReference type="InterPro" id="IPR034829">
    <property type="entry name" value="DnaD-like_sf"/>
</dbReference>
<evidence type="ECO:0000259" key="3">
    <source>
        <dbReference type="Pfam" id="PF07261"/>
    </source>
</evidence>
<sequence length="275" mass="32104">MAYEGWIKLHRKLMEGETFQKLTAVQKLIAIYIILNANHGPSIWHDKYKNIDVKVDTGELVTSRSKIMKDWFGGDKEITEQKIRTALKKLEREGFLTIEATKYYTKLKVVNYSIFQHAESKNNLSNNHSLTNYQPKDNQLVTTNNNYKNVKNDIKLKEEETRVSPALQAWEANYGKVKPLIKESIIGWAGAFSDELVIEAIKLAVKRGGHTFIFTENILIEWKKNNITTLEEAEKYENSKQKKEQYHGKNRRNDEKVRSTYEERKSKYNFQSIGH</sequence>
<evidence type="ECO:0000256" key="1">
    <source>
        <dbReference type="ARBA" id="ARBA00093462"/>
    </source>
</evidence>
<protein>
    <submittedName>
        <fullName evidence="4">DnaD/phage-associated family protein</fullName>
    </submittedName>
</protein>
<evidence type="ECO:0000313" key="5">
    <source>
        <dbReference type="Proteomes" id="UP000285120"/>
    </source>
</evidence>
<feature type="compositionally biased region" description="Basic and acidic residues" evidence="2">
    <location>
        <begin position="236"/>
        <end position="266"/>
    </location>
</feature>
<dbReference type="Gene3D" id="1.10.10.630">
    <property type="entry name" value="DnaD domain-like"/>
    <property type="match status" value="1"/>
</dbReference>
<feature type="region of interest" description="Disordered" evidence="2">
    <location>
        <begin position="236"/>
        <end position="275"/>
    </location>
</feature>